<dbReference type="RefSeq" id="XP_067512704.1">
    <property type="nucleotide sequence ID" value="XM_067656603.1"/>
</dbReference>
<evidence type="ECO:0000313" key="1">
    <source>
        <dbReference type="EMBL" id="EIE77308.1"/>
    </source>
</evidence>
<gene>
    <name evidence="1" type="ORF">RO3G_02012</name>
</gene>
<protein>
    <recommendedName>
        <fullName evidence="3">Fungal-type protein kinase domain-containing protein</fullName>
    </recommendedName>
</protein>
<evidence type="ECO:0008006" key="3">
    <source>
        <dbReference type="Google" id="ProtNLM"/>
    </source>
</evidence>
<accession>I1BM78</accession>
<proteinExistence type="predicted"/>
<evidence type="ECO:0000313" key="2">
    <source>
        <dbReference type="Proteomes" id="UP000009138"/>
    </source>
</evidence>
<dbReference type="VEuPathDB" id="FungiDB:RO3G_02012"/>
<keyword evidence="2" id="KW-1185">Reference proteome</keyword>
<dbReference type="OMA" id="LLIWEIK"/>
<dbReference type="EMBL" id="CH476732">
    <property type="protein sequence ID" value="EIE77308.1"/>
    <property type="molecule type" value="Genomic_DNA"/>
</dbReference>
<sequence>MASKAAGLNLQTKHLVIGQLTTTELETHAIVVYDLIKNYEACFNLNTADESIFIDFALTPFVNAVFPVSHMLQKTGHFTALEGDANLRPDIKFHTSIDRKKFDCLLVEIKCPKSTSDDDLLKLSIEMQYILNHLIEYGASNPVVYGVLVYGYACSIYKMTLVGPKVYVMMKMKTCFLPRCFEDLHVVIHTMSCFLQLRDSVCEEGQSIIRNKGEKSPIINWIRQPIIVKMFLLNMYKTSFSTRPM</sequence>
<dbReference type="InParanoid" id="I1BM78"/>
<name>I1BM78_RHIO9</name>
<dbReference type="OrthoDB" id="2429120at2759"/>
<organism evidence="1 2">
    <name type="scientific">Rhizopus delemar (strain RA 99-880 / ATCC MYA-4621 / FGSC 9543 / NRRL 43880)</name>
    <name type="common">Mucormycosis agent</name>
    <name type="synonym">Rhizopus arrhizus var. delemar</name>
    <dbReference type="NCBI Taxonomy" id="246409"/>
    <lineage>
        <taxon>Eukaryota</taxon>
        <taxon>Fungi</taxon>
        <taxon>Fungi incertae sedis</taxon>
        <taxon>Mucoromycota</taxon>
        <taxon>Mucoromycotina</taxon>
        <taxon>Mucoromycetes</taxon>
        <taxon>Mucorales</taxon>
        <taxon>Mucorineae</taxon>
        <taxon>Rhizopodaceae</taxon>
        <taxon>Rhizopus</taxon>
    </lineage>
</organism>
<reference evidence="1 2" key="1">
    <citation type="journal article" date="2009" name="PLoS Genet.">
        <title>Genomic analysis of the basal lineage fungus Rhizopus oryzae reveals a whole-genome duplication.</title>
        <authorList>
            <person name="Ma L.-J."/>
            <person name="Ibrahim A.S."/>
            <person name="Skory C."/>
            <person name="Grabherr M.G."/>
            <person name="Burger G."/>
            <person name="Butler M."/>
            <person name="Elias M."/>
            <person name="Idnurm A."/>
            <person name="Lang B.F."/>
            <person name="Sone T."/>
            <person name="Abe A."/>
            <person name="Calvo S.E."/>
            <person name="Corrochano L.M."/>
            <person name="Engels R."/>
            <person name="Fu J."/>
            <person name="Hansberg W."/>
            <person name="Kim J.-M."/>
            <person name="Kodira C.D."/>
            <person name="Koehrsen M.J."/>
            <person name="Liu B."/>
            <person name="Miranda-Saavedra D."/>
            <person name="O'Leary S."/>
            <person name="Ortiz-Castellanos L."/>
            <person name="Poulter R."/>
            <person name="Rodriguez-Romero J."/>
            <person name="Ruiz-Herrera J."/>
            <person name="Shen Y.-Q."/>
            <person name="Zeng Q."/>
            <person name="Galagan J."/>
            <person name="Birren B.W."/>
            <person name="Cuomo C.A."/>
            <person name="Wickes B.L."/>
        </authorList>
    </citation>
    <scope>NUCLEOTIDE SEQUENCE [LARGE SCALE GENOMIC DNA]</scope>
    <source>
        <strain evidence="2">RA 99-880 / ATCC MYA-4621 / FGSC 9543 / NRRL 43880</strain>
    </source>
</reference>
<dbReference type="Proteomes" id="UP000009138">
    <property type="component" value="Unassembled WGS sequence"/>
</dbReference>
<dbReference type="AlphaFoldDB" id="I1BM78"/>
<dbReference type="eggNOG" id="ENOG502TARR">
    <property type="taxonomic scope" value="Eukaryota"/>
</dbReference>
<dbReference type="GeneID" id="93608984"/>